<organism evidence="3 4">
    <name type="scientific">Aphanomyces stellatus</name>
    <dbReference type="NCBI Taxonomy" id="120398"/>
    <lineage>
        <taxon>Eukaryota</taxon>
        <taxon>Sar</taxon>
        <taxon>Stramenopiles</taxon>
        <taxon>Oomycota</taxon>
        <taxon>Saprolegniomycetes</taxon>
        <taxon>Saprolegniales</taxon>
        <taxon>Verrucalvaceae</taxon>
        <taxon>Aphanomyces</taxon>
    </lineage>
</organism>
<name>A0A485K413_9STRA</name>
<evidence type="ECO:0000313" key="3">
    <source>
        <dbReference type="EMBL" id="VFT77825.1"/>
    </source>
</evidence>
<feature type="transmembrane region" description="Helical" evidence="1">
    <location>
        <begin position="34"/>
        <end position="54"/>
    </location>
</feature>
<evidence type="ECO:0000256" key="1">
    <source>
        <dbReference type="SAM" id="Phobius"/>
    </source>
</evidence>
<sequence length="1680" mass="185750">MRVQPTDAPEAWVSPPESIPLVGRWWAGFRSSRAHPLLGCGYVAFTVVCATWYLTLLNPAFANDIWWAHYNVSGHQALLVDVVNARLLSTHAAAGSHLDLLAPRAIMDKSYTTLASTTDVYPTYVRRAILSELTSIEFAVANLRTVEPTWAFWIATQYCWVDLDRGFEVAHTAARQQRCASRYHTNGAVYMETVLRNQAWAGIVEHFGGPQGTFTLALASWLMELPAGPTWLATTSTALEKASIDEEVAHWKAHGIQTFTMQWQNAWQPGVSETVVIENALGMHQSTQLKNVAMLFGTWSSEVLNWMPMNDLIACANANLSFIRSLVNSSFASAIGFEITLGLQSDGVNYIDQTELVRTTIGPFNSIDAFYVAIPLPVMAMYEAFRMMLAERIVDFDSLHSEDGAFNRIETMKVTTAPPSWANEDGRLAFYGGNPMCLSGQPLAYAQEAFNFYDSCGAQMPLSATWTKYSGVFAALALGFTHNDVGSFTRHRRRLLNHLAFDCFRSVSVSPIGRHTHRVPHGACSFMGSWTIIVGAVWVGRPLLFARGLTAIVLASTAHLDLVPLGAFTRFQLTPRSWLETSVIAGEATWVAYVTADCLTIFTRETSAFYSPIYSGVAWVALLVLARAWPVYPTATIQHKCSTEDMGDAMTCFCGVVQVGDVTRVVTHLVTLGAALILSWAIVQLTSRGPLRSHHGFTRHLLGTADSFLPLEQGTTLDVWTLDAPSCVMAGLLPLRWQAKRYMFDVKLWVIHTDTYSSGTLLVFPSHSRPVLSIGQPSALTSKEAVVVQTRLRRLQHGVWVALGIAYAIGTICGSVSYLQMSQVNLANDLFWATFNVTGMHAFLATWLNQQLVLGINSSTQLNLDSINWDKAFDMVDVSVNSPPHFGAMMQYAELTSIDMAIEGLRATDACLLPWIFTPYCFVDFNQTWELANSAARQVRCQSMTSNGAVFLEALLRNIRFSDFQACWGPAFKLAIANELVRSSAGQVWLGGIQTDTTASLEAEIHLWQRHGLTTFETQWQNFKLIGLVNSYSIWNTYGVPFSFTLQHQNATFRFNTQTTFKMYWGLAKDWNALVQNTSGVAGLSLVRSSSNYAFANSTLQSVMLQNGTLNAPLASSFTLMESVLGPYGSIDMHFVMCPVEARAAVEHILASMRRALAQSQAAQLAYTSINEASNSMIPTPFYWSDMNFLSAGGSPLCPATSYSAASPVTSGMATFMSWAQACTVTTLWTSVNPSRPDLITALVLGNLTFAPSETIDYICQQDALFTAACAAFVRQTTTFVTTYMLDDLPHLTALAVNATAAIQATNVEFMQFGLSNATAPLELYRVRVLDQAVLADFAFFAWLFLVDWALGLREAVSLQGDTGTIVLLTEYLDTFEQPVSLAEYPVNLATYLHGIVFYVTCITLSLSALLLVYFSLVRGHVEVFNLFQLDRVGAVVWVGRPLLFVRSVTAIAMLSTCTLQLHFTGTISAFHAVQDPWYKTMLAANEVTWLVAIITDIGLAVTQEYSASYAGWDSLLVWFLAAALSFAAPVTHSLTIAKQCVVAVLDFQIVCESGNLVIGHVDRFLTLVAIVFVCTCLGVLVVRWLVPVPRPNRVHSIFIYAGARYLFWSTHWILHDTYYMDRMSAVLNGVLTLHWQKRIYGLDIKLWHIFHVDECHEMDVPPTHERVAAARLAVPFRLG</sequence>
<feature type="transmembrane region" description="Helical" evidence="1">
    <location>
        <begin position="799"/>
        <end position="818"/>
    </location>
</feature>
<evidence type="ECO:0000313" key="4">
    <source>
        <dbReference type="Proteomes" id="UP000332933"/>
    </source>
</evidence>
<accession>A0A485K413</accession>
<evidence type="ECO:0000313" key="2">
    <source>
        <dbReference type="EMBL" id="KAF0720045.1"/>
    </source>
</evidence>
<gene>
    <name evidence="3" type="primary">Aste57867_600</name>
    <name evidence="2" type="ORF">As57867_000599</name>
    <name evidence="3" type="ORF">ASTE57867_600</name>
</gene>
<feature type="transmembrane region" description="Helical" evidence="1">
    <location>
        <begin position="1396"/>
        <end position="1417"/>
    </location>
</feature>
<keyword evidence="1" id="KW-0472">Membrane</keyword>
<feature type="transmembrane region" description="Helical" evidence="1">
    <location>
        <begin position="609"/>
        <end position="629"/>
    </location>
</feature>
<proteinExistence type="predicted"/>
<keyword evidence="1" id="KW-0812">Transmembrane</keyword>
<keyword evidence="4" id="KW-1185">Reference proteome</keyword>
<keyword evidence="1" id="KW-1133">Transmembrane helix</keyword>
<reference evidence="3 4" key="1">
    <citation type="submission" date="2019-03" db="EMBL/GenBank/DDBJ databases">
        <authorList>
            <person name="Gaulin E."/>
            <person name="Dumas B."/>
        </authorList>
    </citation>
    <scope>NUCLEOTIDE SEQUENCE [LARGE SCALE GENOMIC DNA]</scope>
    <source>
        <strain evidence="3">CBS 568.67</strain>
    </source>
</reference>
<dbReference type="Proteomes" id="UP000332933">
    <property type="component" value="Unassembled WGS sequence"/>
</dbReference>
<reference evidence="2" key="2">
    <citation type="submission" date="2019-06" db="EMBL/GenBank/DDBJ databases">
        <title>Genomics analysis of Aphanomyces spp. identifies a new class of oomycete effector associated with host adaptation.</title>
        <authorList>
            <person name="Gaulin E."/>
        </authorList>
    </citation>
    <scope>NUCLEOTIDE SEQUENCE</scope>
    <source>
        <strain evidence="2">CBS 578.67</strain>
    </source>
</reference>
<protein>
    <submittedName>
        <fullName evidence="3">Aste57867_600 protein</fullName>
    </submittedName>
</protein>
<feature type="transmembrane region" description="Helical" evidence="1">
    <location>
        <begin position="1565"/>
        <end position="1586"/>
    </location>
</feature>
<dbReference type="EMBL" id="CAADRA010000034">
    <property type="protein sequence ID" value="VFT77825.1"/>
    <property type="molecule type" value="Genomic_DNA"/>
</dbReference>
<dbReference type="EMBL" id="VJMH01000034">
    <property type="protein sequence ID" value="KAF0720045.1"/>
    <property type="molecule type" value="Genomic_DNA"/>
</dbReference>